<dbReference type="EMBL" id="BSNZ01000015">
    <property type="protein sequence ID" value="GLQ85401.1"/>
    <property type="molecule type" value="Genomic_DNA"/>
</dbReference>
<keyword evidence="3" id="KW-1185">Reference proteome</keyword>
<sequence>MSDLLWLTDEQMERLRPFSPKSHGKPRVDDRRVLSGIIFVNRNGLRWRDAPREYGSHRTLYNRWKRWSDMGVFMRIMDGLSAAKAEPQTIMIDATYLKAHRTASSLRLKKGIQAARSVAPKAV</sequence>
<accession>A0AA37WCB0</accession>
<dbReference type="AlphaFoldDB" id="A0AA37WCB0"/>
<proteinExistence type="predicted"/>
<dbReference type="PANTHER" id="PTHR46637">
    <property type="entry name" value="TIS1421-TRANSPOSASE PROTEIN A"/>
    <property type="match status" value="1"/>
</dbReference>
<dbReference type="InterPro" id="IPR025161">
    <property type="entry name" value="IS402-like_dom"/>
</dbReference>
<evidence type="ECO:0000259" key="1">
    <source>
        <dbReference type="Pfam" id="PF13340"/>
    </source>
</evidence>
<evidence type="ECO:0000313" key="2">
    <source>
        <dbReference type="EMBL" id="GLQ85401.1"/>
    </source>
</evidence>
<dbReference type="Pfam" id="PF13340">
    <property type="entry name" value="DUF4096"/>
    <property type="match status" value="1"/>
</dbReference>
<comment type="caution">
    <text evidence="2">The sequence shown here is derived from an EMBL/GenBank/DDBJ whole genome shotgun (WGS) entry which is preliminary data.</text>
</comment>
<evidence type="ECO:0000313" key="3">
    <source>
        <dbReference type="Proteomes" id="UP001156708"/>
    </source>
</evidence>
<dbReference type="Proteomes" id="UP001156708">
    <property type="component" value="Unassembled WGS sequence"/>
</dbReference>
<name>A0AA37WCB0_9PROT</name>
<dbReference type="InterPro" id="IPR052909">
    <property type="entry name" value="Transposase_6_like"/>
</dbReference>
<protein>
    <submittedName>
        <fullName evidence="2">IS5 family transposase</fullName>
    </submittedName>
</protein>
<feature type="domain" description="Insertion element IS402-like" evidence="1">
    <location>
        <begin position="7"/>
        <end position="77"/>
    </location>
</feature>
<organism evidence="2 3">
    <name type="scientific">Gluconobacter sphaericus NBRC 12467</name>
    <dbReference type="NCBI Taxonomy" id="1307951"/>
    <lineage>
        <taxon>Bacteria</taxon>
        <taxon>Pseudomonadati</taxon>
        <taxon>Pseudomonadota</taxon>
        <taxon>Alphaproteobacteria</taxon>
        <taxon>Acetobacterales</taxon>
        <taxon>Acetobacteraceae</taxon>
        <taxon>Gluconobacter</taxon>
    </lineage>
</organism>
<reference evidence="3" key="1">
    <citation type="journal article" date="2019" name="Int. J. Syst. Evol. Microbiol.">
        <title>The Global Catalogue of Microorganisms (GCM) 10K type strain sequencing project: providing services to taxonomists for standard genome sequencing and annotation.</title>
        <authorList>
            <consortium name="The Broad Institute Genomics Platform"/>
            <consortium name="The Broad Institute Genome Sequencing Center for Infectious Disease"/>
            <person name="Wu L."/>
            <person name="Ma J."/>
        </authorList>
    </citation>
    <scope>NUCLEOTIDE SEQUENCE [LARGE SCALE GENOMIC DNA]</scope>
    <source>
        <strain evidence="3">NBRC 12467</strain>
    </source>
</reference>
<gene>
    <name evidence="2" type="ORF">GCM10007872_23100</name>
</gene>
<dbReference type="PANTHER" id="PTHR46637:SF1">
    <property type="entry name" value="BLL5188 PROTEIN"/>
    <property type="match status" value="1"/>
</dbReference>